<comment type="function">
    <text evidence="2">NDH-1 shuttles electrons from NADH, via FMN and iron-sulfur (Fe-S) centers, to quinones in the respiratory chain. Couples the redox reaction to proton translocation (for every two electrons transferred, four hydrogen ions are translocated across the cytoplasmic membrane), and thus conserves the redox energy in a proton gradient.</text>
</comment>
<protein>
    <recommendedName>
        <fullName evidence="2">NADH-quinone oxidoreductase subunit J</fullName>
        <ecNumber evidence="2">7.1.1.-</ecNumber>
    </recommendedName>
</protein>
<evidence type="ECO:0000256" key="2">
    <source>
        <dbReference type="RuleBase" id="RU004429"/>
    </source>
</evidence>
<keyword evidence="3" id="KW-0830">Ubiquinone</keyword>
<keyword evidence="2" id="KW-0520">NAD</keyword>
<accession>A0A286RE89</accession>
<dbReference type="PANTHER" id="PTHR33269">
    <property type="entry name" value="NADH-UBIQUINONE OXIDOREDUCTASE CHAIN 6"/>
    <property type="match status" value="1"/>
</dbReference>
<keyword evidence="4" id="KW-1185">Reference proteome</keyword>
<dbReference type="EC" id="7.1.1.-" evidence="2"/>
<keyword evidence="2" id="KW-0874">Quinone</keyword>
<feature type="transmembrane region" description="Helical" evidence="2">
    <location>
        <begin position="61"/>
        <end position="82"/>
    </location>
</feature>
<comment type="catalytic activity">
    <reaction evidence="2">
        <text>a quinone + NADH + 5 H(+)(in) = a quinol + NAD(+) + 4 H(+)(out)</text>
        <dbReference type="Rhea" id="RHEA:57888"/>
        <dbReference type="ChEBI" id="CHEBI:15378"/>
        <dbReference type="ChEBI" id="CHEBI:24646"/>
        <dbReference type="ChEBI" id="CHEBI:57540"/>
        <dbReference type="ChEBI" id="CHEBI:57945"/>
        <dbReference type="ChEBI" id="CHEBI:132124"/>
    </reaction>
</comment>
<evidence type="ECO:0000256" key="1">
    <source>
        <dbReference type="ARBA" id="ARBA00005698"/>
    </source>
</evidence>
<dbReference type="Proteomes" id="UP000215086">
    <property type="component" value="Chromosome"/>
</dbReference>
<proteinExistence type="inferred from homology"/>
<dbReference type="Pfam" id="PF00499">
    <property type="entry name" value="Oxidored_q3"/>
    <property type="match status" value="1"/>
</dbReference>
<feature type="transmembrane region" description="Helical" evidence="2">
    <location>
        <begin position="33"/>
        <end position="55"/>
    </location>
</feature>
<comment type="subcellular location">
    <subcellularLocation>
        <location evidence="2">Cell membrane</location>
        <topology evidence="2">Multi-pass membrane protein</topology>
    </subcellularLocation>
</comment>
<dbReference type="GO" id="GO:0005886">
    <property type="term" value="C:plasma membrane"/>
    <property type="evidence" value="ECO:0007669"/>
    <property type="project" value="UniProtKB-SubCell"/>
</dbReference>
<dbReference type="InterPro" id="IPR001457">
    <property type="entry name" value="NADH_UbQ/plastoQ_OxRdtase_su6"/>
</dbReference>
<organism evidence="3 4">
    <name type="scientific">Thermogutta terrifontis</name>
    <dbReference type="NCBI Taxonomy" id="1331910"/>
    <lineage>
        <taxon>Bacteria</taxon>
        <taxon>Pseudomonadati</taxon>
        <taxon>Planctomycetota</taxon>
        <taxon>Planctomycetia</taxon>
        <taxon>Pirellulales</taxon>
        <taxon>Thermoguttaceae</taxon>
        <taxon>Thermogutta</taxon>
    </lineage>
</organism>
<dbReference type="GO" id="GO:0048038">
    <property type="term" value="F:quinone binding"/>
    <property type="evidence" value="ECO:0007669"/>
    <property type="project" value="UniProtKB-UniRule"/>
</dbReference>
<feature type="transmembrane region" description="Helical" evidence="2">
    <location>
        <begin position="94"/>
        <end position="115"/>
    </location>
</feature>
<evidence type="ECO:0000313" key="3">
    <source>
        <dbReference type="EMBL" id="ASV74284.1"/>
    </source>
</evidence>
<dbReference type="InterPro" id="IPR042106">
    <property type="entry name" value="Nuo/plastoQ_OxRdtase_6_NuoJ"/>
</dbReference>
<feature type="transmembrane region" description="Helical" evidence="2">
    <location>
        <begin position="6"/>
        <end position="26"/>
    </location>
</feature>
<feature type="transmembrane region" description="Helical" evidence="2">
    <location>
        <begin position="171"/>
        <end position="193"/>
    </location>
</feature>
<gene>
    <name evidence="3" type="ORF">THTE_1682</name>
</gene>
<keyword evidence="2" id="KW-0812">Transmembrane</keyword>
<evidence type="ECO:0000313" key="4">
    <source>
        <dbReference type="Proteomes" id="UP000215086"/>
    </source>
</evidence>
<keyword evidence="2" id="KW-1133">Transmembrane helix</keyword>
<comment type="similarity">
    <text evidence="1 2">Belongs to the complex I subunit 6 family.</text>
</comment>
<keyword evidence="2" id="KW-1003">Cell membrane</keyword>
<reference evidence="3 4" key="1">
    <citation type="journal article" name="Front. Microbiol.">
        <title>Sugar Metabolism of the First Thermophilic Planctomycete Thermogutta terrifontis: Comparative Genomic and Transcriptomic Approaches.</title>
        <authorList>
            <person name="Elcheninov A.G."/>
            <person name="Menzel P."/>
            <person name="Gudbergsdottir S.R."/>
            <person name="Slesarev A.I."/>
            <person name="Kadnikov V.V."/>
            <person name="Krogh A."/>
            <person name="Bonch-Osmolovskaya E.A."/>
            <person name="Peng X."/>
            <person name="Kublanov I.V."/>
        </authorList>
    </citation>
    <scope>NUCLEOTIDE SEQUENCE [LARGE SCALE GENOMIC DNA]</scope>
    <source>
        <strain evidence="3 4">R1</strain>
    </source>
</reference>
<dbReference type="GO" id="GO:0008137">
    <property type="term" value="F:NADH dehydrogenase (ubiquinone) activity"/>
    <property type="evidence" value="ECO:0007669"/>
    <property type="project" value="UniProtKB-UniRule"/>
</dbReference>
<keyword evidence="2" id="KW-0472">Membrane</keyword>
<sequence>MVMDANAIFFWLLAALAVAGALVVVITPHIVHAAVGLILTLSAVAGLFFLAGAEFLGAMQIMIYVGGTVVLLAFGVMLTARLAFVRMRTTADQWVIAILLAAPLTIILLQSAWAYGHLKTAQLSSETTRAEAEAVSATDLGLALVGVRPQAGGANQLDDRGASNLANMEGYILPFELVSLHLLVVMIGAAYLARRRIE</sequence>
<dbReference type="KEGG" id="ttf:THTE_1682"/>
<dbReference type="Gene3D" id="1.20.120.1200">
    <property type="entry name" value="NADH-ubiquinone/plastoquinone oxidoreductase chain 6, subunit NuoJ"/>
    <property type="match status" value="1"/>
</dbReference>
<dbReference type="AlphaFoldDB" id="A0A286RE89"/>
<dbReference type="PANTHER" id="PTHR33269:SF17">
    <property type="entry name" value="NADH-UBIQUINONE OXIDOREDUCTASE CHAIN 6"/>
    <property type="match status" value="1"/>
</dbReference>
<dbReference type="EMBL" id="CP018477">
    <property type="protein sequence ID" value="ASV74284.1"/>
    <property type="molecule type" value="Genomic_DNA"/>
</dbReference>
<name>A0A286RE89_9BACT</name>